<sequence length="79" mass="9014">MNPEQAAGVLEEVLRRAMDEGLELRDKDQLNEHDEGALMAYFTLLDWGKSQAELSGIEFADRELQDFDPYSLLNQRQAA</sequence>
<accession>W9V6S3</accession>
<dbReference type="EMBL" id="AONC01000029">
    <property type="protein sequence ID" value="EXJ15099.1"/>
    <property type="molecule type" value="Genomic_DNA"/>
</dbReference>
<proteinExistence type="predicted"/>
<evidence type="ECO:0000313" key="2">
    <source>
        <dbReference type="Proteomes" id="UP000019460"/>
    </source>
</evidence>
<keyword evidence="2" id="KW-1185">Reference proteome</keyword>
<dbReference type="RefSeq" id="WP_157726370.1">
    <property type="nucleotide sequence ID" value="NZ_AONC01000029.1"/>
</dbReference>
<dbReference type="AlphaFoldDB" id="W9V6S3"/>
<dbReference type="Proteomes" id="UP000019460">
    <property type="component" value="Unassembled WGS sequence"/>
</dbReference>
<name>W9V6S3_9GAMM</name>
<reference evidence="1 2" key="1">
    <citation type="submission" date="2012-11" db="EMBL/GenBank/DDBJ databases">
        <title>Genome assembly of Thiorhodococcus sp. AK35.</title>
        <authorList>
            <person name="Nupur N."/>
            <person name="Khatri I."/>
            <person name="Subramanian S."/>
            <person name="Pinnaka A."/>
        </authorList>
    </citation>
    <scope>NUCLEOTIDE SEQUENCE [LARGE SCALE GENOMIC DNA]</scope>
    <source>
        <strain evidence="1 2">AK35</strain>
    </source>
</reference>
<gene>
    <name evidence="1" type="ORF">D779_1653</name>
</gene>
<protein>
    <submittedName>
        <fullName evidence="1">Uncharacterized protein</fullName>
    </submittedName>
</protein>
<organism evidence="1 2">
    <name type="scientific">Imhoffiella purpurea</name>
    <dbReference type="NCBI Taxonomy" id="1249627"/>
    <lineage>
        <taxon>Bacteria</taxon>
        <taxon>Pseudomonadati</taxon>
        <taxon>Pseudomonadota</taxon>
        <taxon>Gammaproteobacteria</taxon>
        <taxon>Chromatiales</taxon>
        <taxon>Chromatiaceae</taxon>
        <taxon>Imhoffiella</taxon>
    </lineage>
</organism>
<evidence type="ECO:0000313" key="1">
    <source>
        <dbReference type="EMBL" id="EXJ15099.1"/>
    </source>
</evidence>
<comment type="caution">
    <text evidence="1">The sequence shown here is derived from an EMBL/GenBank/DDBJ whole genome shotgun (WGS) entry which is preliminary data.</text>
</comment>